<keyword evidence="1" id="KW-0812">Transmembrane</keyword>
<keyword evidence="3" id="KW-1185">Reference proteome</keyword>
<dbReference type="OrthoDB" id="301415at2759"/>
<feature type="non-terminal residue" evidence="2">
    <location>
        <position position="1"/>
    </location>
</feature>
<accession>A0A9P7A100</accession>
<keyword evidence="1" id="KW-0472">Membrane</keyword>
<dbReference type="GO" id="GO:0004674">
    <property type="term" value="F:protein serine/threonine kinase activity"/>
    <property type="evidence" value="ECO:0007669"/>
    <property type="project" value="UniProtKB-KW"/>
</dbReference>
<name>A0A9P7A100_9AGAM</name>
<dbReference type="GO" id="GO:0005524">
    <property type="term" value="F:ATP binding"/>
    <property type="evidence" value="ECO:0007669"/>
    <property type="project" value="InterPro"/>
</dbReference>
<evidence type="ECO:0000313" key="3">
    <source>
        <dbReference type="Proteomes" id="UP000714275"/>
    </source>
</evidence>
<dbReference type="EMBL" id="JABBWD010000009">
    <property type="protein sequence ID" value="KAG1780383.1"/>
    <property type="molecule type" value="Genomic_DNA"/>
</dbReference>
<evidence type="ECO:0000256" key="1">
    <source>
        <dbReference type="SAM" id="Phobius"/>
    </source>
</evidence>
<feature type="transmembrane region" description="Helical" evidence="1">
    <location>
        <begin position="191"/>
        <end position="219"/>
    </location>
</feature>
<dbReference type="Proteomes" id="UP000714275">
    <property type="component" value="Unassembled WGS sequence"/>
</dbReference>
<comment type="caution">
    <text evidence="2">The sequence shown here is derived from an EMBL/GenBank/DDBJ whole genome shotgun (WGS) entry which is preliminary data.</text>
</comment>
<evidence type="ECO:0008006" key="4">
    <source>
        <dbReference type="Google" id="ProtNLM"/>
    </source>
</evidence>
<gene>
    <name evidence="2" type="ORF">EV702DRAFT_964448</name>
</gene>
<proteinExistence type="predicted"/>
<evidence type="ECO:0000313" key="2">
    <source>
        <dbReference type="EMBL" id="KAG1780383.1"/>
    </source>
</evidence>
<sequence length="220" mass="24766">AGTFKSCHPALIYSTAMSASTTPQPAILLVEEVVAKRVFFWKGQRKGHQCFAREDELARTLNEANCLYWGAALMGMTCTFIDEMLETGKVPKDIEDLIPHLRLVYAALTVPVDTKNSNVGANYLVEEKISGKFLKYINNDSAVPVHGLHAKEANIALFLCFVQHIQYHLSNHMVYISRVSLRKLEVRKSCLSCLSCSFCSFCLFCPYCPFCLSLVVFYFI</sequence>
<organism evidence="2 3">
    <name type="scientific">Suillus placidus</name>
    <dbReference type="NCBI Taxonomy" id="48579"/>
    <lineage>
        <taxon>Eukaryota</taxon>
        <taxon>Fungi</taxon>
        <taxon>Dikarya</taxon>
        <taxon>Basidiomycota</taxon>
        <taxon>Agaricomycotina</taxon>
        <taxon>Agaricomycetes</taxon>
        <taxon>Agaricomycetidae</taxon>
        <taxon>Boletales</taxon>
        <taxon>Suillineae</taxon>
        <taxon>Suillaceae</taxon>
        <taxon>Suillus</taxon>
    </lineage>
</organism>
<keyword evidence="1" id="KW-1133">Transmembrane helix</keyword>
<protein>
    <recommendedName>
        <fullName evidence="4">Alpha-type protein kinase domain-containing protein</fullName>
    </recommendedName>
</protein>
<reference evidence="2" key="1">
    <citation type="journal article" date="2020" name="New Phytol.">
        <title>Comparative genomics reveals dynamic genome evolution in host specialist ectomycorrhizal fungi.</title>
        <authorList>
            <person name="Lofgren L.A."/>
            <person name="Nguyen N.H."/>
            <person name="Vilgalys R."/>
            <person name="Ruytinx J."/>
            <person name="Liao H.L."/>
            <person name="Branco S."/>
            <person name="Kuo A."/>
            <person name="LaButti K."/>
            <person name="Lipzen A."/>
            <person name="Andreopoulos W."/>
            <person name="Pangilinan J."/>
            <person name="Riley R."/>
            <person name="Hundley H."/>
            <person name="Na H."/>
            <person name="Barry K."/>
            <person name="Grigoriev I.V."/>
            <person name="Stajich J.E."/>
            <person name="Kennedy P.G."/>
        </authorList>
    </citation>
    <scope>NUCLEOTIDE SEQUENCE</scope>
    <source>
        <strain evidence="2">DOB743</strain>
    </source>
</reference>
<dbReference type="AlphaFoldDB" id="A0A9P7A100"/>